<dbReference type="AlphaFoldDB" id="H3A5R4"/>
<evidence type="ECO:0000256" key="1">
    <source>
        <dbReference type="SAM" id="Coils"/>
    </source>
</evidence>
<accession>H3A5R4</accession>
<reference evidence="3" key="1">
    <citation type="submission" date="2011-08" db="EMBL/GenBank/DDBJ databases">
        <title>The draft genome of Latimeria chalumnae.</title>
        <authorList>
            <person name="Di Palma F."/>
            <person name="Alfoldi J."/>
            <person name="Johnson J."/>
            <person name="Berlin A."/>
            <person name="Gnerre S."/>
            <person name="Jaffe D."/>
            <person name="MacCallum I."/>
            <person name="Young S."/>
            <person name="Walker B.J."/>
            <person name="Lander E."/>
            <person name="Lindblad-Toh K."/>
        </authorList>
    </citation>
    <scope>NUCLEOTIDE SEQUENCE [LARGE SCALE GENOMIC DNA]</scope>
    <source>
        <strain evidence="3">Wild caught</strain>
    </source>
</reference>
<dbReference type="EMBL" id="AFYH01135511">
    <property type="status" value="NOT_ANNOTATED_CDS"/>
    <property type="molecule type" value="Genomic_DNA"/>
</dbReference>
<keyword evidence="1" id="KW-0175">Coiled coil</keyword>
<dbReference type="Ensembl" id="ENSLACT00000005029.1">
    <property type="protein sequence ID" value="ENSLACP00000004985.1"/>
    <property type="gene ID" value="ENSLACG00000004433.1"/>
</dbReference>
<dbReference type="SUPFAM" id="SSF56219">
    <property type="entry name" value="DNase I-like"/>
    <property type="match status" value="1"/>
</dbReference>
<feature type="coiled-coil region" evidence="1">
    <location>
        <begin position="196"/>
        <end position="223"/>
    </location>
</feature>
<dbReference type="Proteomes" id="UP000008672">
    <property type="component" value="Unassembled WGS sequence"/>
</dbReference>
<dbReference type="InterPro" id="IPR036691">
    <property type="entry name" value="Endo/exonu/phosph_ase_sf"/>
</dbReference>
<name>H3A5R4_LATCH</name>
<evidence type="ECO:0000313" key="3">
    <source>
        <dbReference type="Proteomes" id="UP000008672"/>
    </source>
</evidence>
<evidence type="ECO:0008006" key="4">
    <source>
        <dbReference type="Google" id="ProtNLM"/>
    </source>
</evidence>
<organism evidence="2 3">
    <name type="scientific">Latimeria chalumnae</name>
    <name type="common">Coelacanth</name>
    <dbReference type="NCBI Taxonomy" id="7897"/>
    <lineage>
        <taxon>Eukaryota</taxon>
        <taxon>Metazoa</taxon>
        <taxon>Chordata</taxon>
        <taxon>Craniata</taxon>
        <taxon>Vertebrata</taxon>
        <taxon>Euteleostomi</taxon>
        <taxon>Coelacanthiformes</taxon>
        <taxon>Coelacanthidae</taxon>
        <taxon>Latimeria</taxon>
    </lineage>
</organism>
<dbReference type="Gene3D" id="3.60.10.10">
    <property type="entry name" value="Endonuclease/exonuclease/phosphatase"/>
    <property type="match status" value="1"/>
</dbReference>
<proteinExistence type="predicted"/>
<reference evidence="2" key="3">
    <citation type="submission" date="2025-09" db="UniProtKB">
        <authorList>
            <consortium name="Ensembl"/>
        </authorList>
    </citation>
    <scope>IDENTIFICATION</scope>
</reference>
<dbReference type="STRING" id="7897.ENSLACP00000004985"/>
<protein>
    <recommendedName>
        <fullName evidence="4">Endonuclease/exonuclease/phosphatase domain-containing protein</fullName>
    </recommendedName>
</protein>
<evidence type="ECO:0000313" key="2">
    <source>
        <dbReference type="Ensembl" id="ENSLACP00000004985.1"/>
    </source>
</evidence>
<dbReference type="InParanoid" id="H3A5R4"/>
<dbReference type="GeneTree" id="ENSGT00940000164698"/>
<reference evidence="2" key="2">
    <citation type="submission" date="2025-08" db="UniProtKB">
        <authorList>
            <consortium name="Ensembl"/>
        </authorList>
    </citation>
    <scope>IDENTIFICATION</scope>
</reference>
<dbReference type="HOGENOM" id="CLU_000680_2_0_1"/>
<keyword evidence="3" id="KW-1185">Reference proteome</keyword>
<sequence length="372" mass="42531">VTILIKNIPFTELKVVKGEEGRAIMLLLEIMSQKMLLVNIYAPVGGDPSFFHRLNSKLQQFPNTPIIVGGDFNEVLDLQLDRSLETKLHVSGTNKAIHSLISDFKDYFLISRSLVGDTFAADIDVRSISDHAPITFTHSDIFGLETSKSWRLNVFLLRLPEVQKPLLTFFICNPRENSDMGLLWDTLKAVLRGRLISFATNRKRAQQKRTVELEQEIKDKELALKLNFSLESYHALQFLKYKYNKIISQSVEFALFRVRQSYFEAGEKASKLLAYRLRKLTSSKAIRLIKSDSNKFLVTNKDINSAFKQFYSKLYTTESTVNVTEVNDYLARVNLPCLNPEDRDLLETPISIPEIEKYSKENAGSGPFSFPD</sequence>